<feature type="non-terminal residue" evidence="1">
    <location>
        <position position="734"/>
    </location>
</feature>
<keyword evidence="2" id="KW-1185">Reference proteome</keyword>
<reference evidence="1 2" key="1">
    <citation type="submission" date="2017-01" db="EMBL/GenBank/DDBJ databases">
        <title>A new Hymenobacter.</title>
        <authorList>
            <person name="Liang Y."/>
            <person name="Feng F."/>
        </authorList>
    </citation>
    <scope>NUCLEOTIDE SEQUENCE [LARGE SCALE GENOMIC DNA]</scope>
    <source>
        <strain evidence="1">MIMBbqt21</strain>
    </source>
</reference>
<dbReference type="EMBL" id="MTSE01000089">
    <property type="protein sequence ID" value="OUJ66878.1"/>
    <property type="molecule type" value="Genomic_DNA"/>
</dbReference>
<dbReference type="Proteomes" id="UP000194873">
    <property type="component" value="Unassembled WGS sequence"/>
</dbReference>
<sequence length="734" mass="76340">GAQTIPLPADTKEVLSVVVRNAKYGDDAILPNYPKGIYSLVNGSLSISAAAELEVDDVVLVKVLVGTITGTPGGGTGFDPSVLGYQYGGVFTPGTSQAVKKDWCYTVGLKFWRARLAMTATAQPVQGANWNLEFDATQLTAAQKAGIEGNPLLSAGDPVATRSQLPNGKVSVTRAADGARTYHPQYTDIQTSLQAGDLVDLYYPITSVLPPNTRSVLPLRPGVNVNLNGQALGQSASFNMDTILIVSGPGYINGQDAIVYAQGFGANGIRTPQNTGNASLNYRLNRINVEIGADAKGIWAQDSATLTHTGNLLLTAANAIGLYVTGSGKVRSQGTIQAVTASQAMYATSNGSLVHSGRINLPGNAVIKADNGGSISLEQGLLDGQTNRDANASLLIDSTGTVTLTDYTILGLEGEPVVKAGTLILRGKCTIIGEINATTIIGSLGESSTPQGDYLPLSGTTPGAPVSGDIEMASGSRLVFNQTLGSLSVFDFNSPNGGQIFYEAYRHWFRGGDGFFVDLQDPANADNPNAKIRGLGLVGYSQTLTTSFLPKYLYPDLAAYKAASENKEEGKYVLLSRALADTLYAPKGSTPGTGTGSGIDFTNPVTTTQATTLSANKAYYVTGAGYTLTLPSASQNLGLAIFLNVAAGATGLYPIAGATNLVLYAGETVNLRASPDGWKETGGKPLAMVARLSTTLAQQDSIPLNTSYRVPLSVTATATLPAQAELSQAGIRVL</sequence>
<accession>A0A243W4W8</accession>
<feature type="non-terminal residue" evidence="1">
    <location>
        <position position="1"/>
    </location>
</feature>
<evidence type="ECO:0000313" key="1">
    <source>
        <dbReference type="EMBL" id="OUJ66878.1"/>
    </source>
</evidence>
<organism evidence="1 2">
    <name type="scientific">Hymenobacter crusticola</name>
    <dbReference type="NCBI Taxonomy" id="1770526"/>
    <lineage>
        <taxon>Bacteria</taxon>
        <taxon>Pseudomonadati</taxon>
        <taxon>Bacteroidota</taxon>
        <taxon>Cytophagia</taxon>
        <taxon>Cytophagales</taxon>
        <taxon>Hymenobacteraceae</taxon>
        <taxon>Hymenobacter</taxon>
    </lineage>
</organism>
<dbReference type="RefSeq" id="WP_179197902.1">
    <property type="nucleotide sequence ID" value="NZ_MTSE01000089.1"/>
</dbReference>
<protein>
    <submittedName>
        <fullName evidence="1">Uncharacterized protein</fullName>
    </submittedName>
</protein>
<name>A0A243W4W8_9BACT</name>
<proteinExistence type="predicted"/>
<gene>
    <name evidence="1" type="ORF">BXP70_28975</name>
</gene>
<dbReference type="AlphaFoldDB" id="A0A243W4W8"/>
<evidence type="ECO:0000313" key="2">
    <source>
        <dbReference type="Proteomes" id="UP000194873"/>
    </source>
</evidence>
<comment type="caution">
    <text evidence="1">The sequence shown here is derived from an EMBL/GenBank/DDBJ whole genome shotgun (WGS) entry which is preliminary data.</text>
</comment>